<dbReference type="Proteomes" id="UP000596742">
    <property type="component" value="Unassembled WGS sequence"/>
</dbReference>
<evidence type="ECO:0000313" key="1">
    <source>
        <dbReference type="EMBL" id="VDH98607.1"/>
    </source>
</evidence>
<protein>
    <submittedName>
        <fullName evidence="1">Uncharacterized protein</fullName>
    </submittedName>
</protein>
<accession>A0A8B6C1I1</accession>
<dbReference type="EMBL" id="UYJE01001028">
    <property type="protein sequence ID" value="VDH98607.1"/>
    <property type="molecule type" value="Genomic_DNA"/>
</dbReference>
<evidence type="ECO:0000313" key="2">
    <source>
        <dbReference type="Proteomes" id="UP000596742"/>
    </source>
</evidence>
<name>A0A8B6C1I1_MYTGA</name>
<dbReference type="AlphaFoldDB" id="A0A8B6C1I1"/>
<dbReference type="OrthoDB" id="6118119at2759"/>
<proteinExistence type="predicted"/>
<feature type="non-terminal residue" evidence="1">
    <location>
        <position position="1"/>
    </location>
</feature>
<reference evidence="1" key="1">
    <citation type="submission" date="2018-11" db="EMBL/GenBank/DDBJ databases">
        <authorList>
            <person name="Alioto T."/>
            <person name="Alioto T."/>
        </authorList>
    </citation>
    <scope>NUCLEOTIDE SEQUENCE</scope>
</reference>
<gene>
    <name evidence="1" type="ORF">MGAL_10B080708</name>
</gene>
<organism evidence="1 2">
    <name type="scientific">Mytilus galloprovincialis</name>
    <name type="common">Mediterranean mussel</name>
    <dbReference type="NCBI Taxonomy" id="29158"/>
    <lineage>
        <taxon>Eukaryota</taxon>
        <taxon>Metazoa</taxon>
        <taxon>Spiralia</taxon>
        <taxon>Lophotrochozoa</taxon>
        <taxon>Mollusca</taxon>
        <taxon>Bivalvia</taxon>
        <taxon>Autobranchia</taxon>
        <taxon>Pteriomorphia</taxon>
        <taxon>Mytilida</taxon>
        <taxon>Mytiloidea</taxon>
        <taxon>Mytilidae</taxon>
        <taxon>Mytilinae</taxon>
        <taxon>Mytilus</taxon>
    </lineage>
</organism>
<keyword evidence="2" id="KW-1185">Reference proteome</keyword>
<sequence length="138" mass="15440">ISFISILSSTTGLRCLTCRDDRRLTDCFWRGPSTCSDGVERCYLEVNVLQTLVTVINAGCRSELVCHLMDTLNKDNVNINNTSTSIEKRWSSPHAGTACAQCCSQPTKDHEMPCNTALCNQKPFSRIFFGLIGKRNMR</sequence>
<comment type="caution">
    <text evidence="1">The sequence shown here is derived from an EMBL/GenBank/DDBJ whole genome shotgun (WGS) entry which is preliminary data.</text>
</comment>